<evidence type="ECO:0000256" key="3">
    <source>
        <dbReference type="SAM" id="MobiDB-lite"/>
    </source>
</evidence>
<feature type="domain" description="LIM interaction" evidence="4">
    <location>
        <begin position="124"/>
        <end position="163"/>
    </location>
</feature>
<evidence type="ECO:0000256" key="2">
    <source>
        <dbReference type="PROSITE-ProRule" id="PRU01302"/>
    </source>
</evidence>
<evidence type="ECO:0000256" key="1">
    <source>
        <dbReference type="ARBA" id="ARBA00006928"/>
    </source>
</evidence>
<dbReference type="PROSITE" id="PS51957">
    <property type="entry name" value="LID"/>
    <property type="match status" value="1"/>
</dbReference>
<dbReference type="InterPro" id="IPR041363">
    <property type="entry name" value="LID"/>
</dbReference>
<proteinExistence type="inferred from homology"/>
<evidence type="ECO:0000313" key="5">
    <source>
        <dbReference type="Proteomes" id="UP000695022"/>
    </source>
</evidence>
<dbReference type="GeneID" id="106815202"/>
<dbReference type="PANTHER" id="PTHR10378">
    <property type="entry name" value="LIM DOMAIN-BINDING PROTEIN"/>
    <property type="match status" value="1"/>
</dbReference>
<feature type="non-terminal residue" evidence="6">
    <location>
        <position position="1"/>
    </location>
</feature>
<protein>
    <submittedName>
        <fullName evidence="6">LIM domain-binding protein 1-like</fullName>
    </submittedName>
</protein>
<feature type="compositionally biased region" description="Gly residues" evidence="3">
    <location>
        <begin position="198"/>
        <end position="207"/>
    </location>
</feature>
<accession>A0ABM1ESE7</accession>
<dbReference type="Proteomes" id="UP000695022">
    <property type="component" value="Unplaced"/>
</dbReference>
<feature type="region of interest" description="Disordered" evidence="3">
    <location>
        <begin position="170"/>
        <end position="214"/>
    </location>
</feature>
<comment type="similarity">
    <text evidence="1 2">Belongs to the LDB family.</text>
</comment>
<organism evidence="5 6">
    <name type="scientific">Priapulus caudatus</name>
    <name type="common">Priapulid worm</name>
    <dbReference type="NCBI Taxonomy" id="37621"/>
    <lineage>
        <taxon>Eukaryota</taxon>
        <taxon>Metazoa</taxon>
        <taxon>Ecdysozoa</taxon>
        <taxon>Scalidophora</taxon>
        <taxon>Priapulida</taxon>
        <taxon>Priapulimorpha</taxon>
        <taxon>Priapulimorphida</taxon>
        <taxon>Priapulidae</taxon>
        <taxon>Priapulus</taxon>
    </lineage>
</organism>
<name>A0ABM1ESE7_PRICU</name>
<dbReference type="Gene3D" id="2.10.110.10">
    <property type="entry name" value="Cysteine Rich Protein"/>
    <property type="match status" value="1"/>
</dbReference>
<reference evidence="6" key="1">
    <citation type="submission" date="2025-08" db="UniProtKB">
        <authorList>
            <consortium name="RefSeq"/>
        </authorList>
    </citation>
    <scope>IDENTIFICATION</scope>
</reference>
<gene>
    <name evidence="6" type="primary">LOC106815202</name>
</gene>
<dbReference type="InterPro" id="IPR029005">
    <property type="entry name" value="LIM-bd/SEUSS"/>
</dbReference>
<feature type="region of interest" description="Disordered" evidence="3">
    <location>
        <begin position="68"/>
        <end position="122"/>
    </location>
</feature>
<dbReference type="Pfam" id="PF17916">
    <property type="entry name" value="LID"/>
    <property type="match status" value="1"/>
</dbReference>
<evidence type="ECO:0000313" key="6">
    <source>
        <dbReference type="RefSeq" id="XP_014675118.1"/>
    </source>
</evidence>
<evidence type="ECO:0000259" key="4">
    <source>
        <dbReference type="PROSITE" id="PS51957"/>
    </source>
</evidence>
<sequence length="214" mass="22345">VCTEGRLILEFTFDDLMENSHLVGTLDVGKSALCVILEPMQELMSRHKAYALNPRDCLKTTLFQKWQRMVAPPESQRPPSKRRKRKSSTGTNAAPGAGPGSGGKKSKNNSLSPGPQTFALSSQDVMVVGEPSLMGGEFGDEDERLITRLENTQYEPSNGIDDADDYAAAAAAGAAPTMTSAGSWPGGQDRKAGAPPAGAGGGGGGGPDVPIKTE</sequence>
<dbReference type="RefSeq" id="XP_014675118.1">
    <property type="nucleotide sequence ID" value="XM_014819632.1"/>
</dbReference>
<keyword evidence="5" id="KW-1185">Reference proteome</keyword>